<dbReference type="GeneID" id="25561165"/>
<dbReference type="STRING" id="461836.A0A0L0DN18"/>
<dbReference type="InterPro" id="IPR013766">
    <property type="entry name" value="Thioredoxin_domain"/>
</dbReference>
<name>A0A0L0DN18_THETB</name>
<keyword evidence="4" id="KW-1015">Disulfide bond</keyword>
<dbReference type="PROSITE" id="PS51352">
    <property type="entry name" value="THIOREDOXIN_2"/>
    <property type="match status" value="1"/>
</dbReference>
<reference evidence="7 8" key="1">
    <citation type="submission" date="2010-05" db="EMBL/GenBank/DDBJ databases">
        <title>The Genome Sequence of Thecamonas trahens ATCC 50062.</title>
        <authorList>
            <consortium name="The Broad Institute Genome Sequencing Platform"/>
            <person name="Russ C."/>
            <person name="Cuomo C."/>
            <person name="Shea T."/>
            <person name="Young S.K."/>
            <person name="Zeng Q."/>
            <person name="Koehrsen M."/>
            <person name="Haas B."/>
            <person name="Borodovsky M."/>
            <person name="Guigo R."/>
            <person name="Alvarado L."/>
            <person name="Berlin A."/>
            <person name="Bochicchio J."/>
            <person name="Borenstein D."/>
            <person name="Chapman S."/>
            <person name="Chen Z."/>
            <person name="Freedman E."/>
            <person name="Gellesch M."/>
            <person name="Goldberg J."/>
            <person name="Griggs A."/>
            <person name="Gujja S."/>
            <person name="Heilman E."/>
            <person name="Heiman D."/>
            <person name="Hepburn T."/>
            <person name="Howarth C."/>
            <person name="Jen D."/>
            <person name="Larson L."/>
            <person name="Mehta T."/>
            <person name="Park D."/>
            <person name="Pearson M."/>
            <person name="Roberts A."/>
            <person name="Saif S."/>
            <person name="Shenoy N."/>
            <person name="Sisk P."/>
            <person name="Stolte C."/>
            <person name="Sykes S."/>
            <person name="Thomson T."/>
            <person name="Walk T."/>
            <person name="White J."/>
            <person name="Yandava C."/>
            <person name="Burger G."/>
            <person name="Gray M.W."/>
            <person name="Holland P.W.H."/>
            <person name="King N."/>
            <person name="Lang F.B.F."/>
            <person name="Roger A.J."/>
            <person name="Ruiz-Trillo I."/>
            <person name="Lander E."/>
            <person name="Nusbaum C."/>
        </authorList>
    </citation>
    <scope>NUCLEOTIDE SEQUENCE [LARGE SCALE GENOMIC DNA]</scope>
    <source>
        <strain evidence="7 8">ATCC 50062</strain>
    </source>
</reference>
<gene>
    <name evidence="7" type="ORF">AMSG_01415</name>
</gene>
<evidence type="ECO:0000259" key="6">
    <source>
        <dbReference type="PROSITE" id="PS51352"/>
    </source>
</evidence>
<sequence length="215" mass="23926">MFRANYARAVMASLALGSGVVGLYAYERHRMEKTETIVGEADLGGEFELMDTDGEVVKSDDLLGKYLLIYFGFTHCPDICPTEMHKMSSVLAELRRRKSSWGDAIVPLFITIDPKRDTPQAIGKYLAGFDPAIRGLTGSPEQTEAAAKAYKVFSYPVPSAEGDDDDDYLIDHSIFIFLVGPDGKYKAHFGYDKSVAVVTDGVAAHLPRQWWEFWL</sequence>
<evidence type="ECO:0000256" key="4">
    <source>
        <dbReference type="PIRSR" id="PIRSR603782-2"/>
    </source>
</evidence>
<dbReference type="GO" id="GO:0046872">
    <property type="term" value="F:metal ion binding"/>
    <property type="evidence" value="ECO:0007669"/>
    <property type="project" value="UniProtKB-KW"/>
</dbReference>
<dbReference type="PANTHER" id="PTHR12151:SF5">
    <property type="entry name" value="AT19154P"/>
    <property type="match status" value="1"/>
</dbReference>
<dbReference type="SUPFAM" id="SSF52833">
    <property type="entry name" value="Thioredoxin-like"/>
    <property type="match status" value="1"/>
</dbReference>
<dbReference type="OrthoDB" id="270009at2759"/>
<evidence type="ECO:0000256" key="5">
    <source>
        <dbReference type="SAM" id="Phobius"/>
    </source>
</evidence>
<evidence type="ECO:0000313" key="8">
    <source>
        <dbReference type="Proteomes" id="UP000054408"/>
    </source>
</evidence>
<keyword evidence="5" id="KW-0472">Membrane</keyword>
<comment type="similarity">
    <text evidence="1">Belongs to the SCO1/2 family.</text>
</comment>
<evidence type="ECO:0000256" key="2">
    <source>
        <dbReference type="ARBA" id="ARBA00023008"/>
    </source>
</evidence>
<dbReference type="GO" id="GO:0005739">
    <property type="term" value="C:mitochondrion"/>
    <property type="evidence" value="ECO:0007669"/>
    <property type="project" value="GOC"/>
</dbReference>
<keyword evidence="2 3" id="KW-0186">Copper</keyword>
<feature type="domain" description="Thioredoxin" evidence="6">
    <location>
        <begin position="38"/>
        <end position="207"/>
    </location>
</feature>
<feature type="transmembrane region" description="Helical" evidence="5">
    <location>
        <begin position="6"/>
        <end position="26"/>
    </location>
</feature>
<keyword evidence="3" id="KW-0479">Metal-binding</keyword>
<keyword evidence="5" id="KW-1133">Transmembrane helix</keyword>
<dbReference type="InterPro" id="IPR036249">
    <property type="entry name" value="Thioredoxin-like_sf"/>
</dbReference>
<accession>A0A0L0DN18</accession>
<dbReference type="Gene3D" id="3.40.30.10">
    <property type="entry name" value="Glutaredoxin"/>
    <property type="match status" value="1"/>
</dbReference>
<feature type="binding site" evidence="3">
    <location>
        <position position="172"/>
    </location>
    <ligand>
        <name>Cu cation</name>
        <dbReference type="ChEBI" id="CHEBI:23378"/>
    </ligand>
</feature>
<keyword evidence="5" id="KW-0812">Transmembrane</keyword>
<dbReference type="eggNOG" id="KOG2792">
    <property type="taxonomic scope" value="Eukaryota"/>
</dbReference>
<dbReference type="RefSeq" id="XP_013762018.1">
    <property type="nucleotide sequence ID" value="XM_013906564.1"/>
</dbReference>
<proteinExistence type="inferred from homology"/>
<dbReference type="EMBL" id="GL349437">
    <property type="protein sequence ID" value="KNC53704.1"/>
    <property type="molecule type" value="Genomic_DNA"/>
</dbReference>
<evidence type="ECO:0000256" key="1">
    <source>
        <dbReference type="ARBA" id="ARBA00010996"/>
    </source>
</evidence>
<dbReference type="FunFam" id="3.40.30.10:FF:000013">
    <property type="entry name" value="Blast:Protein SCO1 homolog, mitochondrial"/>
    <property type="match status" value="1"/>
</dbReference>
<dbReference type="InterPro" id="IPR003782">
    <property type="entry name" value="SCO1/SenC"/>
</dbReference>
<dbReference type="Pfam" id="PF02630">
    <property type="entry name" value="SCO1-SenC"/>
    <property type="match status" value="1"/>
</dbReference>
<protein>
    <submittedName>
        <fullName evidence="7">Sco1-family protein</fullName>
    </submittedName>
</protein>
<dbReference type="PANTHER" id="PTHR12151">
    <property type="entry name" value="ELECTRON TRANSPORT PROTIN SCO1/SENC FAMILY MEMBER"/>
    <property type="match status" value="1"/>
</dbReference>
<dbReference type="OMA" id="YYNRMKS"/>
<feature type="binding site" evidence="3">
    <location>
        <position position="76"/>
    </location>
    <ligand>
        <name>Cu cation</name>
        <dbReference type="ChEBI" id="CHEBI:23378"/>
    </ligand>
</feature>
<keyword evidence="8" id="KW-1185">Reference proteome</keyword>
<evidence type="ECO:0000256" key="3">
    <source>
        <dbReference type="PIRSR" id="PIRSR603782-1"/>
    </source>
</evidence>
<dbReference type="AlphaFoldDB" id="A0A0L0DN18"/>
<feature type="disulfide bond" description="Redox-active" evidence="4">
    <location>
        <begin position="76"/>
        <end position="80"/>
    </location>
</feature>
<organism evidence="7 8">
    <name type="scientific">Thecamonas trahens ATCC 50062</name>
    <dbReference type="NCBI Taxonomy" id="461836"/>
    <lineage>
        <taxon>Eukaryota</taxon>
        <taxon>Apusozoa</taxon>
        <taxon>Apusomonadida</taxon>
        <taxon>Apusomonadidae</taxon>
        <taxon>Thecamonas</taxon>
    </lineage>
</organism>
<dbReference type="GO" id="GO:0033617">
    <property type="term" value="P:mitochondrial respiratory chain complex IV assembly"/>
    <property type="evidence" value="ECO:0007669"/>
    <property type="project" value="TreeGrafter"/>
</dbReference>
<dbReference type="Proteomes" id="UP000054408">
    <property type="component" value="Unassembled WGS sequence"/>
</dbReference>
<dbReference type="CDD" id="cd02968">
    <property type="entry name" value="SCO"/>
    <property type="match status" value="1"/>
</dbReference>
<feature type="binding site" evidence="3">
    <location>
        <position position="80"/>
    </location>
    <ligand>
        <name>Cu cation</name>
        <dbReference type="ChEBI" id="CHEBI:23378"/>
    </ligand>
</feature>
<evidence type="ECO:0000313" key="7">
    <source>
        <dbReference type="EMBL" id="KNC53704.1"/>
    </source>
</evidence>